<dbReference type="AlphaFoldDB" id="A0A8X6TNE8"/>
<evidence type="ECO:0000259" key="4">
    <source>
        <dbReference type="PROSITE" id="PS51253"/>
    </source>
</evidence>
<dbReference type="SMART" id="SM00674">
    <property type="entry name" value="CENPB"/>
    <property type="match status" value="1"/>
</dbReference>
<feature type="region of interest" description="Disordered" evidence="3">
    <location>
        <begin position="281"/>
        <end position="304"/>
    </location>
</feature>
<name>A0A8X6TNE8_NEPPI</name>
<proteinExistence type="predicted"/>
<dbReference type="GO" id="GO:0003677">
    <property type="term" value="F:DNA binding"/>
    <property type="evidence" value="ECO:0007669"/>
    <property type="project" value="UniProtKB-KW"/>
</dbReference>
<dbReference type="PROSITE" id="PS51253">
    <property type="entry name" value="HTH_CENPB"/>
    <property type="match status" value="1"/>
</dbReference>
<sequence>MPKTITNRKRKAISLEIKIKILDSLAKGEGSTSVGKSFGLNEATVRTIKRNEKSIRESIIGGSKLSSKITSYCRDTVLEKMEKCLVIWMEGLLQEGELADRYTVKQKALQIYKKLQESEPSSSAQATQGKKKEFSASEGWLTGFLKRNSFLTAPLPASKKDDIPLEPTVVIKEEPIEYEPDPADDECADAKDEFILPHEENELTSRDSPLHSVTEPSQQPSFPVPCMESETIEQPVVPTTSILGEQLRRKRKANPSKLSKPNQKVARSAALENSYVYDMSSSPLDNVDESSNPASLNDSRVNDHRHSSVDQFDVFGEYIAAKLRSLDRLSRVFAQKAIGDIIFEAEMGKFRGDEAPMTPSPTPSSSHM</sequence>
<dbReference type="InterPro" id="IPR050863">
    <property type="entry name" value="CenT-Element_Derived"/>
</dbReference>
<evidence type="ECO:0000256" key="1">
    <source>
        <dbReference type="ARBA" id="ARBA00004123"/>
    </source>
</evidence>
<dbReference type="PANTHER" id="PTHR19303">
    <property type="entry name" value="TRANSPOSON"/>
    <property type="match status" value="1"/>
</dbReference>
<dbReference type="Proteomes" id="UP000887013">
    <property type="component" value="Unassembled WGS sequence"/>
</dbReference>
<gene>
    <name evidence="5" type="primary">TIGD1_66</name>
    <name evidence="5" type="ORF">NPIL_693041</name>
</gene>
<feature type="region of interest" description="Disordered" evidence="3">
    <location>
        <begin position="201"/>
        <end position="266"/>
    </location>
</feature>
<accession>A0A8X6TNE8</accession>
<keyword evidence="2" id="KW-0238">DNA-binding</keyword>
<dbReference type="Gene3D" id="1.10.10.60">
    <property type="entry name" value="Homeodomain-like"/>
    <property type="match status" value="2"/>
</dbReference>
<evidence type="ECO:0000313" key="5">
    <source>
        <dbReference type="EMBL" id="GFT38390.1"/>
    </source>
</evidence>
<comment type="subcellular location">
    <subcellularLocation>
        <location evidence="1">Nucleus</location>
    </subcellularLocation>
</comment>
<keyword evidence="6" id="KW-1185">Reference proteome</keyword>
<dbReference type="GO" id="GO:0005634">
    <property type="term" value="C:nucleus"/>
    <property type="evidence" value="ECO:0007669"/>
    <property type="project" value="UniProtKB-SubCell"/>
</dbReference>
<evidence type="ECO:0000256" key="2">
    <source>
        <dbReference type="ARBA" id="ARBA00023125"/>
    </source>
</evidence>
<dbReference type="SUPFAM" id="SSF46689">
    <property type="entry name" value="Homeodomain-like"/>
    <property type="match status" value="2"/>
</dbReference>
<dbReference type="InterPro" id="IPR009057">
    <property type="entry name" value="Homeodomain-like_sf"/>
</dbReference>
<evidence type="ECO:0000256" key="3">
    <source>
        <dbReference type="SAM" id="MobiDB-lite"/>
    </source>
</evidence>
<dbReference type="EMBL" id="BMAW01063029">
    <property type="protein sequence ID" value="GFT38390.1"/>
    <property type="molecule type" value="Genomic_DNA"/>
</dbReference>
<organism evidence="5 6">
    <name type="scientific">Nephila pilipes</name>
    <name type="common">Giant wood spider</name>
    <name type="synonym">Nephila maculata</name>
    <dbReference type="NCBI Taxonomy" id="299642"/>
    <lineage>
        <taxon>Eukaryota</taxon>
        <taxon>Metazoa</taxon>
        <taxon>Ecdysozoa</taxon>
        <taxon>Arthropoda</taxon>
        <taxon>Chelicerata</taxon>
        <taxon>Arachnida</taxon>
        <taxon>Araneae</taxon>
        <taxon>Araneomorphae</taxon>
        <taxon>Entelegynae</taxon>
        <taxon>Araneoidea</taxon>
        <taxon>Nephilidae</taxon>
        <taxon>Nephila</taxon>
    </lineage>
</organism>
<reference evidence="5" key="1">
    <citation type="submission" date="2020-08" db="EMBL/GenBank/DDBJ databases">
        <title>Multicomponent nature underlies the extraordinary mechanical properties of spider dragline silk.</title>
        <authorList>
            <person name="Kono N."/>
            <person name="Nakamura H."/>
            <person name="Mori M."/>
            <person name="Yoshida Y."/>
            <person name="Ohtoshi R."/>
            <person name="Malay A.D."/>
            <person name="Moran D.A.P."/>
            <person name="Tomita M."/>
            <person name="Numata K."/>
            <person name="Arakawa K."/>
        </authorList>
    </citation>
    <scope>NUCLEOTIDE SEQUENCE</scope>
</reference>
<dbReference type="Pfam" id="PF03221">
    <property type="entry name" value="HTH_Tnp_Tc5"/>
    <property type="match status" value="1"/>
</dbReference>
<dbReference type="PANTHER" id="PTHR19303:SF52">
    <property type="entry name" value="TIGGER TRANSPOSABLE ELEMENT-DERIVED PROTEIN 6"/>
    <property type="match status" value="1"/>
</dbReference>
<comment type="caution">
    <text evidence="5">The sequence shown here is derived from an EMBL/GenBank/DDBJ whole genome shotgun (WGS) entry which is preliminary data.</text>
</comment>
<evidence type="ECO:0000313" key="6">
    <source>
        <dbReference type="Proteomes" id="UP000887013"/>
    </source>
</evidence>
<feature type="domain" description="HTH CENPB-type" evidence="4">
    <location>
        <begin position="69"/>
        <end position="154"/>
    </location>
</feature>
<dbReference type="InterPro" id="IPR006600">
    <property type="entry name" value="HTH_CenpB_DNA-bd_dom"/>
</dbReference>
<dbReference type="OrthoDB" id="7995304at2759"/>
<protein>
    <submittedName>
        <fullName evidence="5">Tigger transposable element-derived protein 1</fullName>
    </submittedName>
</protein>
<feature type="compositionally biased region" description="Polar residues" evidence="3">
    <location>
        <begin position="281"/>
        <end position="299"/>
    </location>
</feature>